<organism evidence="2 3">
    <name type="scientific">Neohortaea acidophila</name>
    <dbReference type="NCBI Taxonomy" id="245834"/>
    <lineage>
        <taxon>Eukaryota</taxon>
        <taxon>Fungi</taxon>
        <taxon>Dikarya</taxon>
        <taxon>Ascomycota</taxon>
        <taxon>Pezizomycotina</taxon>
        <taxon>Dothideomycetes</taxon>
        <taxon>Dothideomycetidae</taxon>
        <taxon>Mycosphaerellales</taxon>
        <taxon>Teratosphaeriaceae</taxon>
        <taxon>Neohortaea</taxon>
    </lineage>
</organism>
<evidence type="ECO:0000313" key="3">
    <source>
        <dbReference type="Proteomes" id="UP000799767"/>
    </source>
</evidence>
<protein>
    <submittedName>
        <fullName evidence="2">Uncharacterized protein</fullName>
    </submittedName>
</protein>
<accession>A0A6A6PHE9</accession>
<feature type="compositionally biased region" description="Polar residues" evidence="1">
    <location>
        <begin position="54"/>
        <end position="97"/>
    </location>
</feature>
<reference evidence="2" key="1">
    <citation type="journal article" date="2020" name="Stud. Mycol.">
        <title>101 Dothideomycetes genomes: a test case for predicting lifestyles and emergence of pathogens.</title>
        <authorList>
            <person name="Haridas S."/>
            <person name="Albert R."/>
            <person name="Binder M."/>
            <person name="Bloem J."/>
            <person name="Labutti K."/>
            <person name="Salamov A."/>
            <person name="Andreopoulos B."/>
            <person name="Baker S."/>
            <person name="Barry K."/>
            <person name="Bills G."/>
            <person name="Bluhm B."/>
            <person name="Cannon C."/>
            <person name="Castanera R."/>
            <person name="Culley D."/>
            <person name="Daum C."/>
            <person name="Ezra D."/>
            <person name="Gonzalez J."/>
            <person name="Henrissat B."/>
            <person name="Kuo A."/>
            <person name="Liang C."/>
            <person name="Lipzen A."/>
            <person name="Lutzoni F."/>
            <person name="Magnuson J."/>
            <person name="Mondo S."/>
            <person name="Nolan M."/>
            <person name="Ohm R."/>
            <person name="Pangilinan J."/>
            <person name="Park H.-J."/>
            <person name="Ramirez L."/>
            <person name="Alfaro M."/>
            <person name="Sun H."/>
            <person name="Tritt A."/>
            <person name="Yoshinaga Y."/>
            <person name="Zwiers L.-H."/>
            <person name="Turgeon B."/>
            <person name="Goodwin S."/>
            <person name="Spatafora J."/>
            <person name="Crous P."/>
            <person name="Grigoriev I."/>
        </authorList>
    </citation>
    <scope>NUCLEOTIDE SEQUENCE</scope>
    <source>
        <strain evidence="2">CBS 113389</strain>
    </source>
</reference>
<dbReference type="Proteomes" id="UP000799767">
    <property type="component" value="Unassembled WGS sequence"/>
</dbReference>
<evidence type="ECO:0000256" key="1">
    <source>
        <dbReference type="SAM" id="MobiDB-lite"/>
    </source>
</evidence>
<proteinExistence type="predicted"/>
<feature type="region of interest" description="Disordered" evidence="1">
    <location>
        <begin position="54"/>
        <end position="107"/>
    </location>
</feature>
<dbReference type="GeneID" id="54479328"/>
<dbReference type="OrthoDB" id="10063592at2759"/>
<evidence type="ECO:0000313" key="2">
    <source>
        <dbReference type="EMBL" id="KAF2479420.1"/>
    </source>
</evidence>
<name>A0A6A6PHE9_9PEZI</name>
<keyword evidence="3" id="KW-1185">Reference proteome</keyword>
<dbReference type="EMBL" id="MU001641">
    <property type="protein sequence ID" value="KAF2479420.1"/>
    <property type="molecule type" value="Genomic_DNA"/>
</dbReference>
<sequence length="130" mass="14292">MDVTPPLGLEQVVGREKGDNKACLHKYALPVTLLSLPLLSFLSTFPIHSAISNSDARLQRQTSTPNSNAKLQRQTPTPNSNAKLQRQTPTPNSNASQDEMAENTLDSREAFVEAATLEKLIIRKYTTSKS</sequence>
<dbReference type="RefSeq" id="XP_033585990.1">
    <property type="nucleotide sequence ID" value="XM_033738326.1"/>
</dbReference>
<dbReference type="AlphaFoldDB" id="A0A6A6PHE9"/>
<gene>
    <name evidence="2" type="ORF">BDY17DRAFT_38300</name>
</gene>